<evidence type="ECO:0000313" key="3">
    <source>
        <dbReference type="Proteomes" id="UP000192472"/>
    </source>
</evidence>
<proteinExistence type="predicted"/>
<dbReference type="Gene3D" id="3.20.20.100">
    <property type="entry name" value="NADP-dependent oxidoreductase domain"/>
    <property type="match status" value="1"/>
</dbReference>
<dbReference type="PANTHER" id="PTHR43312">
    <property type="entry name" value="D-THREO-ALDOSE 1-DEHYDROGENASE"/>
    <property type="match status" value="1"/>
</dbReference>
<dbReference type="STRING" id="692418.SAMN04488029_0102"/>
<dbReference type="InterPro" id="IPR036812">
    <property type="entry name" value="NAD(P)_OxRdtase_dom_sf"/>
</dbReference>
<accession>A0A1W2G515</accession>
<dbReference type="Proteomes" id="UP000192472">
    <property type="component" value="Unassembled WGS sequence"/>
</dbReference>
<dbReference type="Pfam" id="PF00248">
    <property type="entry name" value="Aldo_ket_red"/>
    <property type="match status" value="1"/>
</dbReference>
<sequence length="316" mass="35701">MSSIDRIGLGTAALGRPQYINIRSKPNAPFDFETFKKQGFELLDLAFERGVRYFDTAPGYGMAEQLMIDWAKKKQDHSIEIATKWGYSYVADFSPNAKVHEVKDHSLRQLDKQWIASEKLLPYLTTLQIHSATFETGVLTNDRVLERLSELKAKHKISIGLTTTGSSQTEVIKAALEVQNNGTQFFDTYQVTYNVFDQSFASVANGLNGKRVIIKEALANGRIFRNGNYPAYKKVYSYLEALGNKYDVGVDAVALRFCMDSIDPFIVLSGASDGFQLDQNLMALTFELAQEEIGMLQSFAFETSSYWEDRKKLPWN</sequence>
<evidence type="ECO:0000259" key="1">
    <source>
        <dbReference type="Pfam" id="PF00248"/>
    </source>
</evidence>
<dbReference type="InterPro" id="IPR053135">
    <property type="entry name" value="AKR2_Oxidoreductase"/>
</dbReference>
<gene>
    <name evidence="2" type="ORF">SAMN04488029_0102</name>
</gene>
<dbReference type="SUPFAM" id="SSF51430">
    <property type="entry name" value="NAD(P)-linked oxidoreductase"/>
    <property type="match status" value="1"/>
</dbReference>
<keyword evidence="3" id="KW-1185">Reference proteome</keyword>
<dbReference type="RefSeq" id="WP_084370465.1">
    <property type="nucleotide sequence ID" value="NZ_FWYF01000001.1"/>
</dbReference>
<protein>
    <submittedName>
        <fullName evidence="2">Predicted oxidoreductase</fullName>
    </submittedName>
</protein>
<reference evidence="2 3" key="1">
    <citation type="submission" date="2017-04" db="EMBL/GenBank/DDBJ databases">
        <authorList>
            <person name="Afonso C.L."/>
            <person name="Miller P.J."/>
            <person name="Scott M.A."/>
            <person name="Spackman E."/>
            <person name="Goraichik I."/>
            <person name="Dimitrov K.M."/>
            <person name="Suarez D.L."/>
            <person name="Swayne D.E."/>
        </authorList>
    </citation>
    <scope>NUCLEOTIDE SEQUENCE [LARGE SCALE GENOMIC DNA]</scope>
    <source>
        <strain evidence="2 3">DSM 26133</strain>
    </source>
</reference>
<dbReference type="OrthoDB" id="9773828at2"/>
<evidence type="ECO:0000313" key="2">
    <source>
        <dbReference type="EMBL" id="SMD31765.1"/>
    </source>
</evidence>
<name>A0A1W2G515_REIFA</name>
<dbReference type="InterPro" id="IPR023210">
    <property type="entry name" value="NADP_OxRdtase_dom"/>
</dbReference>
<dbReference type="PANTHER" id="PTHR43312:SF1">
    <property type="entry name" value="NADP-DEPENDENT OXIDOREDUCTASE DOMAIN-CONTAINING PROTEIN"/>
    <property type="match status" value="1"/>
</dbReference>
<organism evidence="2 3">
    <name type="scientific">Reichenbachiella faecimaris</name>
    <dbReference type="NCBI Taxonomy" id="692418"/>
    <lineage>
        <taxon>Bacteria</taxon>
        <taxon>Pseudomonadati</taxon>
        <taxon>Bacteroidota</taxon>
        <taxon>Cytophagia</taxon>
        <taxon>Cytophagales</taxon>
        <taxon>Reichenbachiellaceae</taxon>
        <taxon>Reichenbachiella</taxon>
    </lineage>
</organism>
<feature type="domain" description="NADP-dependent oxidoreductase" evidence="1">
    <location>
        <begin position="6"/>
        <end position="298"/>
    </location>
</feature>
<dbReference type="AlphaFoldDB" id="A0A1W2G515"/>
<dbReference type="EMBL" id="FWYF01000001">
    <property type="protein sequence ID" value="SMD31765.1"/>
    <property type="molecule type" value="Genomic_DNA"/>
</dbReference>